<dbReference type="AlphaFoldDB" id="A0A1I7YZZ2"/>
<name>A0A1I7YZZ2_9BILA</name>
<feature type="chain" id="PRO_5012204516" evidence="1">
    <location>
        <begin position="16"/>
        <end position="54"/>
    </location>
</feature>
<keyword evidence="2" id="KW-1185">Reference proteome</keyword>
<protein>
    <submittedName>
        <fullName evidence="3">Venom peptide</fullName>
    </submittedName>
</protein>
<evidence type="ECO:0000313" key="3">
    <source>
        <dbReference type="WBParaSite" id="L893_g21455.t1"/>
    </source>
</evidence>
<keyword evidence="1" id="KW-0732">Signal</keyword>
<sequence>MRLLFVLLVIAGCYAAHKIRDNTFQIQGIEVSDEIPSRERRQVNQNYVRPSFGR</sequence>
<accession>A0A1I7YZZ2</accession>
<dbReference type="WBParaSite" id="L893_g21455.t1">
    <property type="protein sequence ID" value="L893_g21455.t1"/>
    <property type="gene ID" value="L893_g21455"/>
</dbReference>
<evidence type="ECO:0000256" key="1">
    <source>
        <dbReference type="SAM" id="SignalP"/>
    </source>
</evidence>
<evidence type="ECO:0000313" key="2">
    <source>
        <dbReference type="Proteomes" id="UP000095287"/>
    </source>
</evidence>
<organism evidence="2 3">
    <name type="scientific">Steinernema glaseri</name>
    <dbReference type="NCBI Taxonomy" id="37863"/>
    <lineage>
        <taxon>Eukaryota</taxon>
        <taxon>Metazoa</taxon>
        <taxon>Ecdysozoa</taxon>
        <taxon>Nematoda</taxon>
        <taxon>Chromadorea</taxon>
        <taxon>Rhabditida</taxon>
        <taxon>Tylenchina</taxon>
        <taxon>Panagrolaimomorpha</taxon>
        <taxon>Strongyloidoidea</taxon>
        <taxon>Steinernematidae</taxon>
        <taxon>Steinernema</taxon>
    </lineage>
</organism>
<reference evidence="3" key="1">
    <citation type="submission" date="2016-11" db="UniProtKB">
        <authorList>
            <consortium name="WormBaseParasite"/>
        </authorList>
    </citation>
    <scope>IDENTIFICATION</scope>
</reference>
<feature type="signal peptide" evidence="1">
    <location>
        <begin position="1"/>
        <end position="15"/>
    </location>
</feature>
<proteinExistence type="predicted"/>
<dbReference type="Proteomes" id="UP000095287">
    <property type="component" value="Unplaced"/>
</dbReference>